<dbReference type="GO" id="GO:0009707">
    <property type="term" value="C:chloroplast outer membrane"/>
    <property type="evidence" value="ECO:0007669"/>
    <property type="project" value="TreeGrafter"/>
</dbReference>
<dbReference type="AlphaFoldDB" id="A0A7J8R994"/>
<evidence type="ECO:0000256" key="1">
    <source>
        <dbReference type="SAM" id="MobiDB-lite"/>
    </source>
</evidence>
<reference evidence="2 3" key="1">
    <citation type="journal article" date="2019" name="Genome Biol. Evol.">
        <title>Insights into the evolution of the New World diploid cottons (Gossypium, subgenus Houzingenia) based on genome sequencing.</title>
        <authorList>
            <person name="Grover C.E."/>
            <person name="Arick M.A. 2nd"/>
            <person name="Thrash A."/>
            <person name="Conover J.L."/>
            <person name="Sanders W.S."/>
            <person name="Peterson D.G."/>
            <person name="Frelichowski J.E."/>
            <person name="Scheffler J.A."/>
            <person name="Scheffler B.E."/>
            <person name="Wendel J.F."/>
        </authorList>
    </citation>
    <scope>NUCLEOTIDE SEQUENCE [LARGE SCALE GENOMIC DNA]</scope>
    <source>
        <strain evidence="2">27</strain>
        <tissue evidence="2">Leaf</tissue>
    </source>
</reference>
<dbReference type="EMBL" id="JABFAC010000004">
    <property type="protein sequence ID" value="MBA0610409.1"/>
    <property type="molecule type" value="Genomic_DNA"/>
</dbReference>
<accession>A0A7J8R994</accession>
<feature type="compositionally biased region" description="Basic and acidic residues" evidence="1">
    <location>
        <begin position="53"/>
        <end position="72"/>
    </location>
</feature>
<dbReference type="Proteomes" id="UP000593561">
    <property type="component" value="Unassembled WGS sequence"/>
</dbReference>
<evidence type="ECO:0000313" key="3">
    <source>
        <dbReference type="Proteomes" id="UP000593561"/>
    </source>
</evidence>
<name>A0A7J8R994_GOSDV</name>
<feature type="region of interest" description="Disordered" evidence="1">
    <location>
        <begin position="37"/>
        <end position="73"/>
    </location>
</feature>
<evidence type="ECO:0000313" key="2">
    <source>
        <dbReference type="EMBL" id="MBA0610409.1"/>
    </source>
</evidence>
<evidence type="ECO:0008006" key="4">
    <source>
        <dbReference type="Google" id="ProtNLM"/>
    </source>
</evidence>
<dbReference type="PANTHER" id="PTHR33982:SF5">
    <property type="entry name" value="OUTER ENVELOPE MEMBRANE PROTEIN 7"/>
    <property type="match status" value="1"/>
</dbReference>
<organism evidence="2 3">
    <name type="scientific">Gossypium davidsonii</name>
    <name type="common">Davidson's cotton</name>
    <name type="synonym">Gossypium klotzschianum subsp. davidsonii</name>
    <dbReference type="NCBI Taxonomy" id="34287"/>
    <lineage>
        <taxon>Eukaryota</taxon>
        <taxon>Viridiplantae</taxon>
        <taxon>Streptophyta</taxon>
        <taxon>Embryophyta</taxon>
        <taxon>Tracheophyta</taxon>
        <taxon>Spermatophyta</taxon>
        <taxon>Magnoliopsida</taxon>
        <taxon>eudicotyledons</taxon>
        <taxon>Gunneridae</taxon>
        <taxon>Pentapetalae</taxon>
        <taxon>rosids</taxon>
        <taxon>malvids</taxon>
        <taxon>Malvales</taxon>
        <taxon>Malvaceae</taxon>
        <taxon>Malvoideae</taxon>
        <taxon>Gossypium</taxon>
    </lineage>
</organism>
<proteinExistence type="predicted"/>
<keyword evidence="3" id="KW-1185">Reference proteome</keyword>
<comment type="caution">
    <text evidence="2">The sequence shown here is derived from an EMBL/GenBank/DDBJ whole genome shotgun (WGS) entry which is preliminary data.</text>
</comment>
<gene>
    <name evidence="2" type="ORF">Godav_011267</name>
</gene>
<sequence>MGKSTPVKQAAVVLGALAFGWMAIEMAFKPLLDKARSAMDNSDPDRDPDDIDSDVKTKDVVEGNKGSPDRKPISYADAVAKNTADKGRTEFPTLAFVIEK</sequence>
<protein>
    <recommendedName>
        <fullName evidence="4">Outer envelope membrane protein 7</fullName>
    </recommendedName>
</protein>
<dbReference type="PANTHER" id="PTHR33982">
    <property type="entry name" value="OUTER ENVELOPE MEMBRANE PROTEIN 7-RELATED"/>
    <property type="match status" value="1"/>
</dbReference>
<dbReference type="InterPro" id="IPR038944">
    <property type="entry name" value="OEP7-like"/>
</dbReference>